<sequence>MALNMFLLAAATLTSLFPLCKLPRVPRIALWISHVAYLLALTHVSSPKSMGRIYRMTVISHSTTSLFSVVPGSQSSPRDKAAPIRLHHAPRSMQHRRVRRPTTV</sequence>
<dbReference type="EMBL" id="AYKW01000067">
    <property type="protein sequence ID" value="PIL24435.1"/>
    <property type="molecule type" value="Genomic_DNA"/>
</dbReference>
<feature type="compositionally biased region" description="Basic residues" evidence="1">
    <location>
        <begin position="85"/>
        <end position="104"/>
    </location>
</feature>
<organism evidence="3 5">
    <name type="scientific">Ganoderma sinense ZZ0214-1</name>
    <dbReference type="NCBI Taxonomy" id="1077348"/>
    <lineage>
        <taxon>Eukaryota</taxon>
        <taxon>Fungi</taxon>
        <taxon>Dikarya</taxon>
        <taxon>Basidiomycota</taxon>
        <taxon>Agaricomycotina</taxon>
        <taxon>Agaricomycetes</taxon>
        <taxon>Polyporales</taxon>
        <taxon>Polyporaceae</taxon>
        <taxon>Ganoderma</taxon>
    </lineage>
</organism>
<gene>
    <name evidence="4" type="ORF">GSI_11510</name>
    <name evidence="3" type="ORF">GSI_14189</name>
</gene>
<evidence type="ECO:0000313" key="4">
    <source>
        <dbReference type="EMBL" id="PIL25760.1"/>
    </source>
</evidence>
<keyword evidence="5" id="KW-1185">Reference proteome</keyword>
<reference evidence="3 5" key="1">
    <citation type="journal article" date="2015" name="Sci. Rep.">
        <title>Chromosome-level genome map provides insights into diverse defense mechanisms in the medicinal fungus Ganoderma sinense.</title>
        <authorList>
            <person name="Zhu Y."/>
            <person name="Xu J."/>
            <person name="Sun C."/>
            <person name="Zhou S."/>
            <person name="Xu H."/>
            <person name="Nelson D.R."/>
            <person name="Qian J."/>
            <person name="Song J."/>
            <person name="Luo H."/>
            <person name="Xiang L."/>
            <person name="Li Y."/>
            <person name="Xu Z."/>
            <person name="Ji A."/>
            <person name="Wang L."/>
            <person name="Lu S."/>
            <person name="Hayward A."/>
            <person name="Sun W."/>
            <person name="Li X."/>
            <person name="Schwartz D.C."/>
            <person name="Wang Y."/>
            <person name="Chen S."/>
        </authorList>
    </citation>
    <scope>NUCLEOTIDE SEQUENCE [LARGE SCALE GENOMIC DNA]</scope>
    <source>
        <strain evidence="3 5">ZZ0214-1</strain>
    </source>
</reference>
<evidence type="ECO:0000256" key="1">
    <source>
        <dbReference type="SAM" id="MobiDB-lite"/>
    </source>
</evidence>
<comment type="caution">
    <text evidence="3">The sequence shown here is derived from an EMBL/GenBank/DDBJ whole genome shotgun (WGS) entry which is preliminary data.</text>
</comment>
<feature type="region of interest" description="Disordered" evidence="1">
    <location>
        <begin position="69"/>
        <end position="104"/>
    </location>
</feature>
<evidence type="ECO:0000256" key="2">
    <source>
        <dbReference type="SAM" id="SignalP"/>
    </source>
</evidence>
<proteinExistence type="predicted"/>
<accession>A0A2G8RSE7</accession>
<dbReference type="OrthoDB" id="2562239at2759"/>
<feature type="signal peptide" evidence="2">
    <location>
        <begin position="1"/>
        <end position="16"/>
    </location>
</feature>
<protein>
    <recommendedName>
        <fullName evidence="6">Transporter</fullName>
    </recommendedName>
</protein>
<feature type="chain" id="PRO_5015080025" description="Transporter" evidence="2">
    <location>
        <begin position="17"/>
        <end position="104"/>
    </location>
</feature>
<keyword evidence="2" id="KW-0732">Signal</keyword>
<dbReference type="AlphaFoldDB" id="A0A2G8RSE7"/>
<evidence type="ECO:0008006" key="6">
    <source>
        <dbReference type="Google" id="ProtNLM"/>
    </source>
</evidence>
<evidence type="ECO:0000313" key="5">
    <source>
        <dbReference type="Proteomes" id="UP000230002"/>
    </source>
</evidence>
<name>A0A2G8RSE7_9APHY</name>
<dbReference type="Proteomes" id="UP000230002">
    <property type="component" value="Unassembled WGS sequence"/>
</dbReference>
<evidence type="ECO:0000313" key="3">
    <source>
        <dbReference type="EMBL" id="PIL24435.1"/>
    </source>
</evidence>
<dbReference type="EMBL" id="AYKW01000045">
    <property type="protein sequence ID" value="PIL25760.1"/>
    <property type="molecule type" value="Genomic_DNA"/>
</dbReference>